<name>M2PFX7_CERS8</name>
<feature type="region of interest" description="Disordered" evidence="1">
    <location>
        <begin position="192"/>
        <end position="222"/>
    </location>
</feature>
<evidence type="ECO:0000256" key="1">
    <source>
        <dbReference type="SAM" id="MobiDB-lite"/>
    </source>
</evidence>
<evidence type="ECO:0000313" key="2">
    <source>
        <dbReference type="EMBL" id="EMD34859.1"/>
    </source>
</evidence>
<proteinExistence type="predicted"/>
<dbReference type="Proteomes" id="UP000016930">
    <property type="component" value="Unassembled WGS sequence"/>
</dbReference>
<gene>
    <name evidence="2" type="ORF">CERSUDRAFT_117062</name>
</gene>
<sequence length="389" mass="44519">MSTIHSLKLVSLDVQECDAELCEPFKLQMSYLKNLRSSWRQEVLPMPTFTNISIDYSEIIEVREVIYKWDHTLRMGLLEWMLREGSHQNNMKVVSTDDLTVPNFRLSQSDLDSDYSPSGSRVSLREETWQSLEQVMEFLFHDGGQISMSRAMLVSMAGVPCTHVRRTALQVRNSSGQLEDADAKVEYVVMPFGSDQEEEGKEDEEEEDEEEDEEEEAEEDEENFILTDFRESGPDPFAQLAVSGDHPALVMGINVHGPAKKKPEYIQDIVHSILSTNVARVSLESFVDRLRRPSTTPNFNKGMLFQICTLFDPQNIYLVAILPNLEAISEETPSATVLPVLIDTFPLRELAGGQSYYTSMRERYTVAYAVLRLHHHVHELARLWLNIRQ</sequence>
<dbReference type="EMBL" id="KB445802">
    <property type="protein sequence ID" value="EMD34859.1"/>
    <property type="molecule type" value="Genomic_DNA"/>
</dbReference>
<dbReference type="AlphaFoldDB" id="M2PFX7"/>
<dbReference type="HOGENOM" id="CLU_709791_0_0_1"/>
<protein>
    <submittedName>
        <fullName evidence="2">Uncharacterized protein</fullName>
    </submittedName>
</protein>
<reference evidence="2 3" key="1">
    <citation type="journal article" date="2012" name="Proc. Natl. Acad. Sci. U.S.A.">
        <title>Comparative genomics of Ceriporiopsis subvermispora and Phanerochaete chrysosporium provide insight into selective ligninolysis.</title>
        <authorList>
            <person name="Fernandez-Fueyo E."/>
            <person name="Ruiz-Duenas F.J."/>
            <person name="Ferreira P."/>
            <person name="Floudas D."/>
            <person name="Hibbett D.S."/>
            <person name="Canessa P."/>
            <person name="Larrondo L.F."/>
            <person name="James T.Y."/>
            <person name="Seelenfreund D."/>
            <person name="Lobos S."/>
            <person name="Polanco R."/>
            <person name="Tello M."/>
            <person name="Honda Y."/>
            <person name="Watanabe T."/>
            <person name="Watanabe T."/>
            <person name="Ryu J.S."/>
            <person name="Kubicek C.P."/>
            <person name="Schmoll M."/>
            <person name="Gaskell J."/>
            <person name="Hammel K.E."/>
            <person name="St John F.J."/>
            <person name="Vanden Wymelenberg A."/>
            <person name="Sabat G."/>
            <person name="Splinter BonDurant S."/>
            <person name="Syed K."/>
            <person name="Yadav J.S."/>
            <person name="Doddapaneni H."/>
            <person name="Subramanian V."/>
            <person name="Lavin J.L."/>
            <person name="Oguiza J.A."/>
            <person name="Perez G."/>
            <person name="Pisabarro A.G."/>
            <person name="Ramirez L."/>
            <person name="Santoyo F."/>
            <person name="Master E."/>
            <person name="Coutinho P.M."/>
            <person name="Henrissat B."/>
            <person name="Lombard V."/>
            <person name="Magnuson J.K."/>
            <person name="Kuees U."/>
            <person name="Hori C."/>
            <person name="Igarashi K."/>
            <person name="Samejima M."/>
            <person name="Held B.W."/>
            <person name="Barry K.W."/>
            <person name="LaButti K.M."/>
            <person name="Lapidus A."/>
            <person name="Lindquist E.A."/>
            <person name="Lucas S.M."/>
            <person name="Riley R."/>
            <person name="Salamov A.A."/>
            <person name="Hoffmeister D."/>
            <person name="Schwenk D."/>
            <person name="Hadar Y."/>
            <person name="Yarden O."/>
            <person name="de Vries R.P."/>
            <person name="Wiebenga A."/>
            <person name="Stenlid J."/>
            <person name="Eastwood D."/>
            <person name="Grigoriev I.V."/>
            <person name="Berka R.M."/>
            <person name="Blanchette R.A."/>
            <person name="Kersten P."/>
            <person name="Martinez A.T."/>
            <person name="Vicuna R."/>
            <person name="Cullen D."/>
        </authorList>
    </citation>
    <scope>NUCLEOTIDE SEQUENCE [LARGE SCALE GENOMIC DNA]</scope>
    <source>
        <strain evidence="2 3">B</strain>
    </source>
</reference>
<organism evidence="2 3">
    <name type="scientific">Ceriporiopsis subvermispora (strain B)</name>
    <name type="common">White-rot fungus</name>
    <name type="synonym">Gelatoporia subvermispora</name>
    <dbReference type="NCBI Taxonomy" id="914234"/>
    <lineage>
        <taxon>Eukaryota</taxon>
        <taxon>Fungi</taxon>
        <taxon>Dikarya</taxon>
        <taxon>Basidiomycota</taxon>
        <taxon>Agaricomycotina</taxon>
        <taxon>Agaricomycetes</taxon>
        <taxon>Polyporales</taxon>
        <taxon>Gelatoporiaceae</taxon>
        <taxon>Gelatoporia</taxon>
    </lineage>
</organism>
<accession>M2PFX7</accession>
<feature type="compositionally biased region" description="Acidic residues" evidence="1">
    <location>
        <begin position="195"/>
        <end position="222"/>
    </location>
</feature>
<evidence type="ECO:0000313" key="3">
    <source>
        <dbReference type="Proteomes" id="UP000016930"/>
    </source>
</evidence>
<keyword evidence="3" id="KW-1185">Reference proteome</keyword>